<evidence type="ECO:0000256" key="3">
    <source>
        <dbReference type="ARBA" id="ARBA00022946"/>
    </source>
</evidence>
<reference evidence="4" key="1">
    <citation type="submission" date="2023-02" db="EMBL/GenBank/DDBJ databases">
        <title>Genome of toxic invasive species Heracleum sosnowskyi carries increased number of genes despite the absence of recent whole-genome duplications.</title>
        <authorList>
            <person name="Schelkunov M."/>
            <person name="Shtratnikova V."/>
            <person name="Makarenko M."/>
            <person name="Klepikova A."/>
            <person name="Omelchenko D."/>
            <person name="Novikova G."/>
            <person name="Obukhova E."/>
            <person name="Bogdanov V."/>
            <person name="Penin A."/>
            <person name="Logacheva M."/>
        </authorList>
    </citation>
    <scope>NUCLEOTIDE SEQUENCE</scope>
    <source>
        <strain evidence="4">Hsosn_3</strain>
        <tissue evidence="4">Leaf</tissue>
    </source>
</reference>
<dbReference type="AlphaFoldDB" id="A0AAD8MUC2"/>
<dbReference type="GO" id="GO:0006353">
    <property type="term" value="P:DNA-templated transcription termination"/>
    <property type="evidence" value="ECO:0007669"/>
    <property type="project" value="UniProtKB-KW"/>
</dbReference>
<dbReference type="InterPro" id="IPR003690">
    <property type="entry name" value="MTERF"/>
</dbReference>
<dbReference type="InterPro" id="IPR038538">
    <property type="entry name" value="MTERF_sf"/>
</dbReference>
<accession>A0AAD8MUC2</accession>
<protein>
    <submittedName>
        <fullName evidence="4">Transcription termination factor like</fullName>
    </submittedName>
</protein>
<dbReference type="GO" id="GO:0003676">
    <property type="term" value="F:nucleic acid binding"/>
    <property type="evidence" value="ECO:0007669"/>
    <property type="project" value="InterPro"/>
</dbReference>
<keyword evidence="3" id="KW-0809">Transit peptide</keyword>
<keyword evidence="2" id="KW-0804">Transcription</keyword>
<reference evidence="4" key="2">
    <citation type="submission" date="2023-05" db="EMBL/GenBank/DDBJ databases">
        <authorList>
            <person name="Schelkunov M.I."/>
        </authorList>
    </citation>
    <scope>NUCLEOTIDE SEQUENCE</scope>
    <source>
        <strain evidence="4">Hsosn_3</strain>
        <tissue evidence="4">Leaf</tissue>
    </source>
</reference>
<keyword evidence="5" id="KW-1185">Reference proteome</keyword>
<keyword evidence="2" id="KW-0806">Transcription termination</keyword>
<dbReference type="PANTHER" id="PTHR13068">
    <property type="entry name" value="CGI-12 PROTEIN-RELATED"/>
    <property type="match status" value="1"/>
</dbReference>
<name>A0AAD8MUC2_9APIA</name>
<dbReference type="EMBL" id="JAUIZM010000005">
    <property type="protein sequence ID" value="KAK1385187.1"/>
    <property type="molecule type" value="Genomic_DNA"/>
</dbReference>
<evidence type="ECO:0000313" key="4">
    <source>
        <dbReference type="EMBL" id="KAK1385187.1"/>
    </source>
</evidence>
<dbReference type="Proteomes" id="UP001237642">
    <property type="component" value="Unassembled WGS sequence"/>
</dbReference>
<dbReference type="Pfam" id="PF02536">
    <property type="entry name" value="mTERF"/>
    <property type="match status" value="1"/>
</dbReference>
<dbReference type="FunFam" id="1.25.70.10:FF:000001">
    <property type="entry name" value="Mitochondrial transcription termination factor-like"/>
    <property type="match status" value="1"/>
</dbReference>
<gene>
    <name evidence="4" type="ORF">POM88_022922</name>
</gene>
<comment type="similarity">
    <text evidence="1">Belongs to the mTERF family.</text>
</comment>
<dbReference type="SMART" id="SM00733">
    <property type="entry name" value="Mterf"/>
    <property type="match status" value="5"/>
</dbReference>
<evidence type="ECO:0000256" key="1">
    <source>
        <dbReference type="ARBA" id="ARBA00007692"/>
    </source>
</evidence>
<evidence type="ECO:0000256" key="2">
    <source>
        <dbReference type="ARBA" id="ARBA00022472"/>
    </source>
</evidence>
<comment type="caution">
    <text evidence="4">The sequence shown here is derived from an EMBL/GenBank/DDBJ whole genome shotgun (WGS) entry which is preliminary data.</text>
</comment>
<dbReference type="Gene3D" id="1.25.70.10">
    <property type="entry name" value="Transcription termination factor 3, mitochondrial"/>
    <property type="match status" value="1"/>
</dbReference>
<organism evidence="4 5">
    <name type="scientific">Heracleum sosnowskyi</name>
    <dbReference type="NCBI Taxonomy" id="360622"/>
    <lineage>
        <taxon>Eukaryota</taxon>
        <taxon>Viridiplantae</taxon>
        <taxon>Streptophyta</taxon>
        <taxon>Embryophyta</taxon>
        <taxon>Tracheophyta</taxon>
        <taxon>Spermatophyta</taxon>
        <taxon>Magnoliopsida</taxon>
        <taxon>eudicotyledons</taxon>
        <taxon>Gunneridae</taxon>
        <taxon>Pentapetalae</taxon>
        <taxon>asterids</taxon>
        <taxon>campanulids</taxon>
        <taxon>Apiales</taxon>
        <taxon>Apiaceae</taxon>
        <taxon>Apioideae</taxon>
        <taxon>apioid superclade</taxon>
        <taxon>Tordylieae</taxon>
        <taxon>Tordyliinae</taxon>
        <taxon>Heracleum</taxon>
    </lineage>
</organism>
<dbReference type="PANTHER" id="PTHR13068:SF133">
    <property type="entry name" value="MITOCHONDRIAL TRANSCRIPTION TERMINATION FACTOR FAMILY PROTEIN"/>
    <property type="match status" value="1"/>
</dbReference>
<keyword evidence="2" id="KW-0805">Transcription regulation</keyword>
<evidence type="ECO:0000313" key="5">
    <source>
        <dbReference type="Proteomes" id="UP001237642"/>
    </source>
</evidence>
<sequence>MSAFFCKQSSLLLAKIALNSRIAVTSDLGFQKFRFLELPINFFSHQRRLTSLSVDNIQEKHSFTVTYLINSCGLSLQNAILASKKVHFENSDRPNAVLLLLKEHGCDTAHISKMVRKYPKLLLADPESNLRPKLEFFQSVGLSGSDLRKFLTSTKLLACGLENRIVPLYDFLRNIVGYNVEPSTLLLKSCCWWIPGPVVRRHFVLNLQHLEKLGAPKGVIMSSLKLYTTVFFQRSDLFAEKTKKLIDFGLEPTKLIFVQGLAATTQMSESTWQHKIEIYKRWGWSDKDLNMAFIKTPVFIRYSEEKIMSVMDFLVNEIGICSSAVARVPFIFTFSLEKRIIPRSSVVRFLQMKGFVKKELHMHSYLKLSEEAFLDKYVTKYLEEVPKLLDLYQGKVNIRELGVRSEDMNWKTYL</sequence>
<proteinExistence type="inferred from homology"/>